<keyword evidence="5" id="KW-1185">Reference proteome</keyword>
<organism evidence="4 5">
    <name type="scientific">Plectonema radiosum NIES-515</name>
    <dbReference type="NCBI Taxonomy" id="2986073"/>
    <lineage>
        <taxon>Bacteria</taxon>
        <taxon>Bacillati</taxon>
        <taxon>Cyanobacteriota</taxon>
        <taxon>Cyanophyceae</taxon>
        <taxon>Oscillatoriophycideae</taxon>
        <taxon>Oscillatoriales</taxon>
        <taxon>Microcoleaceae</taxon>
        <taxon>Plectonema</taxon>
    </lineage>
</organism>
<dbReference type="PROSITE" id="PS50405">
    <property type="entry name" value="GST_CTER"/>
    <property type="match status" value="1"/>
</dbReference>
<dbReference type="PANTHER" id="PTHR44051:SF9">
    <property type="entry name" value="GLUTATHIONE S-TRANSFERASE 1"/>
    <property type="match status" value="1"/>
</dbReference>
<reference evidence="4 5" key="1">
    <citation type="submission" date="2022-10" db="EMBL/GenBank/DDBJ databases">
        <title>Identification of biosynthetic pathway for the production of the potent trypsin inhibitor radiosumin.</title>
        <authorList>
            <person name="Fewer D.P."/>
            <person name="Delbaje E."/>
            <person name="Ouyang X."/>
            <person name="Agostino P.D."/>
            <person name="Wahlsten M."/>
            <person name="Jokela J."/>
            <person name="Permi P."/>
            <person name="Haapaniemi E."/>
            <person name="Koistinen H."/>
        </authorList>
    </citation>
    <scope>NUCLEOTIDE SEQUENCE [LARGE SCALE GENOMIC DNA]</scope>
    <source>
        <strain evidence="4 5">NIES-515</strain>
    </source>
</reference>
<dbReference type="Gene3D" id="3.40.30.10">
    <property type="entry name" value="Glutaredoxin"/>
    <property type="match status" value="1"/>
</dbReference>
<dbReference type="SUPFAM" id="SSF47616">
    <property type="entry name" value="GST C-terminal domain-like"/>
    <property type="match status" value="1"/>
</dbReference>
<dbReference type="InterPro" id="IPR036249">
    <property type="entry name" value="Thioredoxin-like_sf"/>
</dbReference>
<accession>A0ABT3B065</accession>
<comment type="caution">
    <text evidence="4">The sequence shown here is derived from an EMBL/GenBank/DDBJ whole genome shotgun (WGS) entry which is preliminary data.</text>
</comment>
<dbReference type="SFLD" id="SFLDS00019">
    <property type="entry name" value="Glutathione_Transferase_(cytos"/>
    <property type="match status" value="1"/>
</dbReference>
<feature type="domain" description="GST N-terminal" evidence="2">
    <location>
        <begin position="1"/>
        <end position="81"/>
    </location>
</feature>
<dbReference type="RefSeq" id="WP_263746346.1">
    <property type="nucleotide sequence ID" value="NZ_JAOWRF010000215.1"/>
</dbReference>
<dbReference type="EMBL" id="JAOWRF010000215">
    <property type="protein sequence ID" value="MCV3214769.1"/>
    <property type="molecule type" value="Genomic_DNA"/>
</dbReference>
<dbReference type="InterPro" id="IPR040079">
    <property type="entry name" value="Glutathione_S-Trfase"/>
</dbReference>
<dbReference type="PANTHER" id="PTHR44051">
    <property type="entry name" value="GLUTATHIONE S-TRANSFERASE-RELATED"/>
    <property type="match status" value="1"/>
</dbReference>
<proteinExistence type="inferred from homology"/>
<sequence>MIIVHHLNNSRSQRVLWLLEELGIEYEIKRYERDTETMLAPESLLSVHPLGKSPVITDGDLTIAESGAIIEYLVERYGNGRLVPASGTPERLRYTYWLHYAEGSAMPPLVMRLIFNNFGIGDSKVMDAFILPQIKLHFDYIEGELGKNTWFAGEEFTAADIQMSFPLEIVAGVPEQVESRPKIKEFVDRIHARPAYKRALDRGGRYDVSFD</sequence>
<protein>
    <submittedName>
        <fullName evidence="4">Glutathione S-transferase</fullName>
    </submittedName>
</protein>
<dbReference type="Gene3D" id="1.20.1050.10">
    <property type="match status" value="1"/>
</dbReference>
<dbReference type="CDD" id="cd03046">
    <property type="entry name" value="GST_N_GTT1_like"/>
    <property type="match status" value="1"/>
</dbReference>
<name>A0ABT3B065_9CYAN</name>
<dbReference type="Pfam" id="PF00043">
    <property type="entry name" value="GST_C"/>
    <property type="match status" value="1"/>
</dbReference>
<dbReference type="InterPro" id="IPR004046">
    <property type="entry name" value="GST_C"/>
</dbReference>
<dbReference type="Pfam" id="PF02798">
    <property type="entry name" value="GST_N"/>
    <property type="match status" value="1"/>
</dbReference>
<dbReference type="PROSITE" id="PS50404">
    <property type="entry name" value="GST_NTER"/>
    <property type="match status" value="1"/>
</dbReference>
<gene>
    <name evidence="4" type="ORF">OGM63_14790</name>
</gene>
<evidence type="ECO:0000256" key="1">
    <source>
        <dbReference type="RuleBase" id="RU003494"/>
    </source>
</evidence>
<dbReference type="InterPro" id="IPR036282">
    <property type="entry name" value="Glutathione-S-Trfase_C_sf"/>
</dbReference>
<dbReference type="Proteomes" id="UP001526143">
    <property type="component" value="Unassembled WGS sequence"/>
</dbReference>
<dbReference type="CDD" id="cd03189">
    <property type="entry name" value="GST_C_GTT1_like"/>
    <property type="match status" value="1"/>
</dbReference>
<dbReference type="SUPFAM" id="SSF52833">
    <property type="entry name" value="Thioredoxin-like"/>
    <property type="match status" value="1"/>
</dbReference>
<dbReference type="InterPro" id="IPR004045">
    <property type="entry name" value="Glutathione_S-Trfase_N"/>
</dbReference>
<evidence type="ECO:0000313" key="5">
    <source>
        <dbReference type="Proteomes" id="UP001526143"/>
    </source>
</evidence>
<dbReference type="SFLD" id="SFLDG01150">
    <property type="entry name" value="Main.1:_Beta-like"/>
    <property type="match status" value="1"/>
</dbReference>
<feature type="domain" description="GST C-terminal" evidence="3">
    <location>
        <begin position="87"/>
        <end position="210"/>
    </location>
</feature>
<comment type="similarity">
    <text evidence="1">Belongs to the GST superfamily.</text>
</comment>
<evidence type="ECO:0000259" key="2">
    <source>
        <dbReference type="PROSITE" id="PS50404"/>
    </source>
</evidence>
<evidence type="ECO:0000313" key="4">
    <source>
        <dbReference type="EMBL" id="MCV3214769.1"/>
    </source>
</evidence>
<dbReference type="SFLD" id="SFLDG00358">
    <property type="entry name" value="Main_(cytGST)"/>
    <property type="match status" value="1"/>
</dbReference>
<evidence type="ECO:0000259" key="3">
    <source>
        <dbReference type="PROSITE" id="PS50405"/>
    </source>
</evidence>
<dbReference type="InterPro" id="IPR010987">
    <property type="entry name" value="Glutathione-S-Trfase_C-like"/>
</dbReference>